<dbReference type="EnsemblMetazoa" id="PPA44037.1">
    <property type="protein sequence ID" value="PPA44037.1"/>
    <property type="gene ID" value="WBGene00282406"/>
</dbReference>
<dbReference type="Proteomes" id="UP000005239">
    <property type="component" value="Unassembled WGS sequence"/>
</dbReference>
<evidence type="ECO:0000313" key="2">
    <source>
        <dbReference type="Proteomes" id="UP000005239"/>
    </source>
</evidence>
<dbReference type="InterPro" id="IPR019429">
    <property type="entry name" value="7TM_GPCR_serpentine_rcpt_Sri"/>
</dbReference>
<name>A0A2A6BMF1_PRIPA</name>
<sequence>MLFQVAILIVDFCWGFLVCPVLLFPLPGELCMGFICGSETGMHIGVVLLFQTMIQVAFLVTCTLHYKYTTIVRMTNHRQVAEKLAVRLCYWIVLEIPVAGKVVKSIQRQSLLSELLNDNKNIQGVTYSFMRFRWIPIMLAASVVGSMTLTVGGCAFFVFQTVRMLSMKTVSMSEQTRKDFRRNQRRETIVTSLPSFANR</sequence>
<accession>A0A2A6BMF1</accession>
<proteinExistence type="predicted"/>
<evidence type="ECO:0000313" key="1">
    <source>
        <dbReference type="EnsemblMetazoa" id="PPA44037.1"/>
    </source>
</evidence>
<protein>
    <submittedName>
        <fullName evidence="1">G protein-coupled receptor</fullName>
    </submittedName>
</protein>
<organism evidence="1 2">
    <name type="scientific">Pristionchus pacificus</name>
    <name type="common">Parasitic nematode worm</name>
    <dbReference type="NCBI Taxonomy" id="54126"/>
    <lineage>
        <taxon>Eukaryota</taxon>
        <taxon>Metazoa</taxon>
        <taxon>Ecdysozoa</taxon>
        <taxon>Nematoda</taxon>
        <taxon>Chromadorea</taxon>
        <taxon>Rhabditida</taxon>
        <taxon>Rhabditina</taxon>
        <taxon>Diplogasteromorpha</taxon>
        <taxon>Diplogasteroidea</taxon>
        <taxon>Neodiplogasteridae</taxon>
        <taxon>Pristionchus</taxon>
    </lineage>
</organism>
<reference evidence="2" key="1">
    <citation type="journal article" date="2008" name="Nat. Genet.">
        <title>The Pristionchus pacificus genome provides a unique perspective on nematode lifestyle and parasitism.</title>
        <authorList>
            <person name="Dieterich C."/>
            <person name="Clifton S.W."/>
            <person name="Schuster L.N."/>
            <person name="Chinwalla A."/>
            <person name="Delehaunty K."/>
            <person name="Dinkelacker I."/>
            <person name="Fulton L."/>
            <person name="Fulton R."/>
            <person name="Godfrey J."/>
            <person name="Minx P."/>
            <person name="Mitreva M."/>
            <person name="Roeseler W."/>
            <person name="Tian H."/>
            <person name="Witte H."/>
            <person name="Yang S.P."/>
            <person name="Wilson R.K."/>
            <person name="Sommer R.J."/>
        </authorList>
    </citation>
    <scope>NUCLEOTIDE SEQUENCE [LARGE SCALE GENOMIC DNA]</scope>
    <source>
        <strain evidence="2">PS312</strain>
    </source>
</reference>
<gene>
    <name evidence="1" type="primary">WBGene00282406</name>
</gene>
<keyword evidence="2" id="KW-1185">Reference proteome</keyword>
<reference evidence="1" key="2">
    <citation type="submission" date="2022-06" db="UniProtKB">
        <authorList>
            <consortium name="EnsemblMetazoa"/>
        </authorList>
    </citation>
    <scope>IDENTIFICATION</scope>
    <source>
        <strain evidence="1">PS312</strain>
    </source>
</reference>
<dbReference type="Pfam" id="PF10327">
    <property type="entry name" value="7TM_GPCR_Sri"/>
    <property type="match status" value="1"/>
</dbReference>
<dbReference type="AlphaFoldDB" id="A0A2A6BMF1"/>
<accession>A0A8R1Z2N6</accession>